<dbReference type="PROSITE" id="PS50271">
    <property type="entry name" value="ZF_UBP"/>
    <property type="match status" value="1"/>
</dbReference>
<accession>A0A843TC28</accession>
<dbReference type="InterPro" id="IPR013083">
    <property type="entry name" value="Znf_RING/FYVE/PHD"/>
</dbReference>
<comment type="caution">
    <text evidence="3">The sequence shown here is derived from an EMBL/GenBank/DDBJ whole genome shotgun (WGS) entry which is preliminary data.</text>
</comment>
<proteinExistence type="predicted"/>
<protein>
    <recommendedName>
        <fullName evidence="2">UBP-type domain-containing protein</fullName>
    </recommendedName>
</protein>
<evidence type="ECO:0000256" key="1">
    <source>
        <dbReference type="PROSITE-ProRule" id="PRU00502"/>
    </source>
</evidence>
<feature type="non-terminal residue" evidence="3">
    <location>
        <position position="1"/>
    </location>
</feature>
<dbReference type="Gene3D" id="3.30.40.10">
    <property type="entry name" value="Zinc/RING finger domain, C3HC4 (zinc finger)"/>
    <property type="match status" value="1"/>
</dbReference>
<evidence type="ECO:0000313" key="3">
    <source>
        <dbReference type="EMBL" id="MQL69882.1"/>
    </source>
</evidence>
<reference evidence="3" key="1">
    <citation type="submission" date="2017-07" db="EMBL/GenBank/DDBJ databases">
        <title>Taro Niue Genome Assembly and Annotation.</title>
        <authorList>
            <person name="Atibalentja N."/>
            <person name="Keating K."/>
            <person name="Fields C.J."/>
        </authorList>
    </citation>
    <scope>NUCLEOTIDE SEQUENCE</scope>
    <source>
        <strain evidence="3">Niue_2</strain>
        <tissue evidence="3">Leaf</tissue>
    </source>
</reference>
<evidence type="ECO:0000313" key="4">
    <source>
        <dbReference type="Proteomes" id="UP000652761"/>
    </source>
</evidence>
<keyword evidence="1" id="KW-0863">Zinc-finger</keyword>
<organism evidence="3 4">
    <name type="scientific">Colocasia esculenta</name>
    <name type="common">Wild taro</name>
    <name type="synonym">Arum esculentum</name>
    <dbReference type="NCBI Taxonomy" id="4460"/>
    <lineage>
        <taxon>Eukaryota</taxon>
        <taxon>Viridiplantae</taxon>
        <taxon>Streptophyta</taxon>
        <taxon>Embryophyta</taxon>
        <taxon>Tracheophyta</taxon>
        <taxon>Spermatophyta</taxon>
        <taxon>Magnoliopsida</taxon>
        <taxon>Liliopsida</taxon>
        <taxon>Araceae</taxon>
        <taxon>Aroideae</taxon>
        <taxon>Colocasieae</taxon>
        <taxon>Colocasia</taxon>
    </lineage>
</organism>
<feature type="domain" description="UBP-type" evidence="2">
    <location>
        <begin position="69"/>
        <end position="170"/>
    </location>
</feature>
<keyword evidence="4" id="KW-1185">Reference proteome</keyword>
<keyword evidence="1" id="KW-0862">Zinc</keyword>
<name>A0A843TC28_COLES</name>
<dbReference type="SMART" id="SM00290">
    <property type="entry name" value="ZnF_UBP"/>
    <property type="match status" value="1"/>
</dbReference>
<sequence>LVNGYYGPLDSAAFPPAPAGEGSNPLLYVLRAMETKAASSSSPLTMREDRREEEDDLYGAGAGWVEARTTCDHLGVLSSDLSHIPPPDTSCTRCYHPAENWLCLSCKDVLCSRFINKHMLTHHQETGHSIALSYSDLSVWCFACESYLDAQAILQLQHVYEVAHLLKFGVSPPTRPVEHLQVGLQSQQEERSAS</sequence>
<keyword evidence="1" id="KW-0479">Metal-binding</keyword>
<dbReference type="Proteomes" id="UP000652761">
    <property type="component" value="Unassembled WGS sequence"/>
</dbReference>
<dbReference type="PANTHER" id="PTHR47665:SF1">
    <property type="entry name" value="HISTONE DEACETYLASE-LIKE PROTEIN"/>
    <property type="match status" value="1"/>
</dbReference>
<dbReference type="PANTHER" id="PTHR47665">
    <property type="entry name" value="HISTONE DEACETYLASE-LIKE PROTEIN"/>
    <property type="match status" value="1"/>
</dbReference>
<dbReference type="GO" id="GO:0008270">
    <property type="term" value="F:zinc ion binding"/>
    <property type="evidence" value="ECO:0007669"/>
    <property type="project" value="UniProtKB-KW"/>
</dbReference>
<dbReference type="OrthoDB" id="424012at2759"/>
<dbReference type="InterPro" id="IPR001607">
    <property type="entry name" value="Znf_UBP"/>
</dbReference>
<dbReference type="SUPFAM" id="SSF57850">
    <property type="entry name" value="RING/U-box"/>
    <property type="match status" value="1"/>
</dbReference>
<evidence type="ECO:0000259" key="2">
    <source>
        <dbReference type="PROSITE" id="PS50271"/>
    </source>
</evidence>
<gene>
    <name evidence="3" type="ORF">Taro_002154</name>
</gene>
<dbReference type="AlphaFoldDB" id="A0A843TC28"/>
<dbReference type="Pfam" id="PF02148">
    <property type="entry name" value="zf-UBP"/>
    <property type="match status" value="1"/>
</dbReference>
<dbReference type="EMBL" id="NMUH01000049">
    <property type="protein sequence ID" value="MQL69882.1"/>
    <property type="molecule type" value="Genomic_DNA"/>
</dbReference>